<evidence type="ECO:0000256" key="1">
    <source>
        <dbReference type="SAM" id="MobiDB-lite"/>
    </source>
</evidence>
<feature type="compositionally biased region" description="Polar residues" evidence="1">
    <location>
        <begin position="66"/>
        <end position="88"/>
    </location>
</feature>
<proteinExistence type="predicted"/>
<keyword evidence="3" id="KW-1185">Reference proteome</keyword>
<feature type="compositionally biased region" description="Polar residues" evidence="1">
    <location>
        <begin position="45"/>
        <end position="58"/>
    </location>
</feature>
<dbReference type="EMBL" id="CM009304">
    <property type="protein sequence ID" value="PNT01661.1"/>
    <property type="molecule type" value="Genomic_DNA"/>
</dbReference>
<feature type="region of interest" description="Disordered" evidence="1">
    <location>
        <begin position="39"/>
        <end position="88"/>
    </location>
</feature>
<dbReference type="Proteomes" id="UP000006729">
    <property type="component" value="Chromosome 15"/>
</dbReference>
<gene>
    <name evidence="2" type="ORF">POPTR_015G114100</name>
</gene>
<protein>
    <submittedName>
        <fullName evidence="2">Uncharacterized protein</fullName>
    </submittedName>
</protein>
<evidence type="ECO:0000313" key="3">
    <source>
        <dbReference type="Proteomes" id="UP000006729"/>
    </source>
</evidence>
<sequence length="88" mass="9962">MLHLGLSELSEYKDFDEYIFPIESTWIVTDKDRELEHKNQELEQLRSSLSASTPQQGIDSLPRSLPAQTDNQGTGQPPSNNKISLSME</sequence>
<dbReference type="InParanoid" id="A0A2K1XLK2"/>
<evidence type="ECO:0000313" key="2">
    <source>
        <dbReference type="EMBL" id="PNT01661.1"/>
    </source>
</evidence>
<organism evidence="2 3">
    <name type="scientific">Populus trichocarpa</name>
    <name type="common">Western balsam poplar</name>
    <name type="synonym">Populus balsamifera subsp. trichocarpa</name>
    <dbReference type="NCBI Taxonomy" id="3694"/>
    <lineage>
        <taxon>Eukaryota</taxon>
        <taxon>Viridiplantae</taxon>
        <taxon>Streptophyta</taxon>
        <taxon>Embryophyta</taxon>
        <taxon>Tracheophyta</taxon>
        <taxon>Spermatophyta</taxon>
        <taxon>Magnoliopsida</taxon>
        <taxon>eudicotyledons</taxon>
        <taxon>Gunneridae</taxon>
        <taxon>Pentapetalae</taxon>
        <taxon>rosids</taxon>
        <taxon>fabids</taxon>
        <taxon>Malpighiales</taxon>
        <taxon>Salicaceae</taxon>
        <taxon>Saliceae</taxon>
        <taxon>Populus</taxon>
    </lineage>
</organism>
<name>A0A2K1XLK2_POPTR</name>
<dbReference type="AlphaFoldDB" id="A0A2K1XLK2"/>
<accession>A0A2K1XLK2</accession>
<reference evidence="2 3" key="1">
    <citation type="journal article" date="2006" name="Science">
        <title>The genome of black cottonwood, Populus trichocarpa (Torr. &amp; Gray).</title>
        <authorList>
            <person name="Tuskan G.A."/>
            <person name="Difazio S."/>
            <person name="Jansson S."/>
            <person name="Bohlmann J."/>
            <person name="Grigoriev I."/>
            <person name="Hellsten U."/>
            <person name="Putnam N."/>
            <person name="Ralph S."/>
            <person name="Rombauts S."/>
            <person name="Salamov A."/>
            <person name="Schein J."/>
            <person name="Sterck L."/>
            <person name="Aerts A."/>
            <person name="Bhalerao R.R."/>
            <person name="Bhalerao R.P."/>
            <person name="Blaudez D."/>
            <person name="Boerjan W."/>
            <person name="Brun A."/>
            <person name="Brunner A."/>
            <person name="Busov V."/>
            <person name="Campbell M."/>
            <person name="Carlson J."/>
            <person name="Chalot M."/>
            <person name="Chapman J."/>
            <person name="Chen G.L."/>
            <person name="Cooper D."/>
            <person name="Coutinho P.M."/>
            <person name="Couturier J."/>
            <person name="Covert S."/>
            <person name="Cronk Q."/>
            <person name="Cunningham R."/>
            <person name="Davis J."/>
            <person name="Degroeve S."/>
            <person name="Dejardin A."/>
            <person name="Depamphilis C."/>
            <person name="Detter J."/>
            <person name="Dirks B."/>
            <person name="Dubchak I."/>
            <person name="Duplessis S."/>
            <person name="Ehlting J."/>
            <person name="Ellis B."/>
            <person name="Gendler K."/>
            <person name="Goodstein D."/>
            <person name="Gribskov M."/>
            <person name="Grimwood J."/>
            <person name="Groover A."/>
            <person name="Gunter L."/>
            <person name="Hamberger B."/>
            <person name="Heinze B."/>
            <person name="Helariutta Y."/>
            <person name="Henrissat B."/>
            <person name="Holligan D."/>
            <person name="Holt R."/>
            <person name="Huang W."/>
            <person name="Islam-Faridi N."/>
            <person name="Jones S."/>
            <person name="Jones-Rhoades M."/>
            <person name="Jorgensen R."/>
            <person name="Joshi C."/>
            <person name="Kangasjarvi J."/>
            <person name="Karlsson J."/>
            <person name="Kelleher C."/>
            <person name="Kirkpatrick R."/>
            <person name="Kirst M."/>
            <person name="Kohler A."/>
            <person name="Kalluri U."/>
            <person name="Larimer F."/>
            <person name="Leebens-Mack J."/>
            <person name="Leple J.C."/>
            <person name="Locascio P."/>
            <person name="Lou Y."/>
            <person name="Lucas S."/>
            <person name="Martin F."/>
            <person name="Montanini B."/>
            <person name="Napoli C."/>
            <person name="Nelson D.R."/>
            <person name="Nelson C."/>
            <person name="Nieminen K."/>
            <person name="Nilsson O."/>
            <person name="Pereda V."/>
            <person name="Peter G."/>
            <person name="Philippe R."/>
            <person name="Pilate G."/>
            <person name="Poliakov A."/>
            <person name="Razumovskaya J."/>
            <person name="Richardson P."/>
            <person name="Rinaldi C."/>
            <person name="Ritland K."/>
            <person name="Rouze P."/>
            <person name="Ryaboy D."/>
            <person name="Schmutz J."/>
            <person name="Schrader J."/>
            <person name="Segerman B."/>
            <person name="Shin H."/>
            <person name="Siddiqui A."/>
            <person name="Sterky F."/>
            <person name="Terry A."/>
            <person name="Tsai C.J."/>
            <person name="Uberbacher E."/>
            <person name="Unneberg P."/>
            <person name="Vahala J."/>
            <person name="Wall K."/>
            <person name="Wessler S."/>
            <person name="Yang G."/>
            <person name="Yin T."/>
            <person name="Douglas C."/>
            <person name="Marra M."/>
            <person name="Sandberg G."/>
            <person name="Van de Peer Y."/>
            <person name="Rokhsar D."/>
        </authorList>
    </citation>
    <scope>NUCLEOTIDE SEQUENCE [LARGE SCALE GENOMIC DNA]</scope>
    <source>
        <strain evidence="3">cv. Nisqually</strain>
    </source>
</reference>